<dbReference type="Proteomes" id="UP001596115">
    <property type="component" value="Unassembled WGS sequence"/>
</dbReference>
<protein>
    <submittedName>
        <fullName evidence="1">Uncharacterized protein</fullName>
    </submittedName>
</protein>
<dbReference type="EMBL" id="JBHRFL010000003">
    <property type="protein sequence ID" value="MFC6068641.1"/>
    <property type="molecule type" value="Genomic_DNA"/>
</dbReference>
<accession>A0ABW1MX92</accession>
<comment type="caution">
    <text evidence="1">The sequence shown here is derived from an EMBL/GenBank/DDBJ whole genome shotgun (WGS) entry which is preliminary data.</text>
</comment>
<proteinExistence type="predicted"/>
<sequence>MTTTTCYVYTMRGTGKQGAWSRYLFPFAVDAFAQLGNDLYIRHGDEICKVSEYAVGDEVGGTVIPFGGTVQWPWLDFGTPGVTKMMEGFDIVSQGTPSISIGYDQRDLSSFTPAYTVDADTLPGGVIPFPLSAPTFSLRVDFAPGQKWALTQATLSFFDLGNGP</sequence>
<organism evidence="1 2">
    <name type="scientific">Stenotrophomonas geniculata</name>
    <dbReference type="NCBI Taxonomy" id="86188"/>
    <lineage>
        <taxon>Bacteria</taxon>
        <taxon>Pseudomonadati</taxon>
        <taxon>Pseudomonadota</taxon>
        <taxon>Gammaproteobacteria</taxon>
        <taxon>Lysobacterales</taxon>
        <taxon>Lysobacteraceae</taxon>
        <taxon>Stenotrophomonas</taxon>
    </lineage>
</organism>
<evidence type="ECO:0000313" key="2">
    <source>
        <dbReference type="Proteomes" id="UP001596115"/>
    </source>
</evidence>
<gene>
    <name evidence="1" type="ORF">ACFLLB_03535</name>
</gene>
<reference evidence="1 2" key="1">
    <citation type="submission" date="2024-09" db="EMBL/GenBank/DDBJ databases">
        <title>Whole genome analysis of Stenotrophomonas geniculata MK-1, and its biological control impact on peanut foliage fungus diseases.</title>
        <authorList>
            <person name="Ahsan T."/>
        </authorList>
    </citation>
    <scope>NUCLEOTIDE SEQUENCE [LARGE SCALE GENOMIC DNA]</scope>
    <source>
        <strain evidence="1 2">MK-1</strain>
    </source>
</reference>
<keyword evidence="2" id="KW-1185">Reference proteome</keyword>
<evidence type="ECO:0000313" key="1">
    <source>
        <dbReference type="EMBL" id="MFC6068641.1"/>
    </source>
</evidence>
<name>A0ABW1MX92_9GAMM</name>
<dbReference type="RefSeq" id="WP_367141414.1">
    <property type="nucleotide sequence ID" value="NZ_JBFLAA010000005.1"/>
</dbReference>